<name>A0ABV6CUU2_9SPHN</name>
<accession>A0ABV6CUU2</accession>
<dbReference type="InterPro" id="IPR050808">
    <property type="entry name" value="Phage_Integrase"/>
</dbReference>
<dbReference type="EMBL" id="JBHLWK010000012">
    <property type="protein sequence ID" value="MFC0204479.1"/>
    <property type="molecule type" value="Genomic_DNA"/>
</dbReference>
<dbReference type="Gene3D" id="3.30.160.390">
    <property type="entry name" value="Integrase, DNA-binding domain"/>
    <property type="match status" value="1"/>
</dbReference>
<keyword evidence="10" id="KW-1185">Reference proteome</keyword>
<evidence type="ECO:0000313" key="9">
    <source>
        <dbReference type="EMBL" id="MFC0204479.1"/>
    </source>
</evidence>
<protein>
    <submittedName>
        <fullName evidence="9">Tyrosine-type recombinase/integrase</fullName>
    </submittedName>
</protein>
<dbReference type="Gene3D" id="1.10.443.10">
    <property type="entry name" value="Intergrase catalytic core"/>
    <property type="match status" value="1"/>
</dbReference>
<proteinExistence type="inferred from homology"/>
<dbReference type="PANTHER" id="PTHR30629">
    <property type="entry name" value="PROPHAGE INTEGRASE"/>
    <property type="match status" value="1"/>
</dbReference>
<dbReference type="SUPFAM" id="SSF56349">
    <property type="entry name" value="DNA breaking-rejoining enzymes"/>
    <property type="match status" value="1"/>
</dbReference>
<keyword evidence="3" id="KW-0238">DNA-binding</keyword>
<keyword evidence="2" id="KW-0229">DNA integration</keyword>
<evidence type="ECO:0000313" key="10">
    <source>
        <dbReference type="Proteomes" id="UP001589798"/>
    </source>
</evidence>
<feature type="domain" description="Tyr recombinase" evidence="6">
    <location>
        <begin position="273"/>
        <end position="415"/>
    </location>
</feature>
<dbReference type="RefSeq" id="WP_379487239.1">
    <property type="nucleotide sequence ID" value="NZ_JBHLWK010000012.1"/>
</dbReference>
<gene>
    <name evidence="9" type="ORF">ACFFJC_09360</name>
</gene>
<comment type="caution">
    <text evidence="9">The sequence shown here is derived from an EMBL/GenBank/DDBJ whole genome shotgun (WGS) entry which is preliminary data.</text>
</comment>
<dbReference type="InterPro" id="IPR053876">
    <property type="entry name" value="Phage_int_M"/>
</dbReference>
<evidence type="ECO:0000256" key="3">
    <source>
        <dbReference type="ARBA" id="ARBA00023125"/>
    </source>
</evidence>
<dbReference type="PANTHER" id="PTHR30629:SF2">
    <property type="entry name" value="PROPHAGE INTEGRASE INTS-RELATED"/>
    <property type="match status" value="1"/>
</dbReference>
<dbReference type="InterPro" id="IPR013762">
    <property type="entry name" value="Integrase-like_cat_sf"/>
</dbReference>
<keyword evidence="4" id="KW-0233">DNA recombination</keyword>
<dbReference type="CDD" id="cd00801">
    <property type="entry name" value="INT_P4_C"/>
    <property type="match status" value="1"/>
</dbReference>
<reference evidence="9 10" key="1">
    <citation type="submission" date="2024-09" db="EMBL/GenBank/DDBJ databases">
        <authorList>
            <person name="Sun Q."/>
            <person name="Mori K."/>
        </authorList>
    </citation>
    <scope>NUCLEOTIDE SEQUENCE [LARGE SCALE GENOMIC DNA]</scope>
    <source>
        <strain evidence="9 10">CCM 7706</strain>
    </source>
</reference>
<dbReference type="InterPro" id="IPR025166">
    <property type="entry name" value="Integrase_DNA_bind_dom"/>
</dbReference>
<dbReference type="Pfam" id="PF22022">
    <property type="entry name" value="Phage_int_M"/>
    <property type="match status" value="1"/>
</dbReference>
<feature type="domain" description="Integrase DNA-binding" evidence="7">
    <location>
        <begin position="18"/>
        <end position="106"/>
    </location>
</feature>
<sequence>MAFDMVSGLSIHGIGIMLNDAKVKAAKPREKAYKIADSGSLYLNVSTTGVRSWRMNYTFGRNAAGKPQQKTLTFGTYPAMTLVAARAKRDEAKGMLNDGRDPAVEKVVAAKAKAMEHANTLRSVGDRWFELNSGWSLEKLNAYRAEHKGKWSHRTARHWTVHRAPWSPVHSADVLMSLERDIYPAIGDLPITAVKAPKLLEVLQKVEKRGAIETAHRLRQRCAGIFAYGVGAGLCEMNPAAGLGANLKDKPKSKKQPSIIDGKRGPEEQLAAVRQMMVDCEAERCRASTKLALRFIALTAVRPNEVHGARWDELHDLDGKDPRWVIPSERMKGDEDRKAEEDGDHIVPLSRQALAVLDAARLVTGQFPLIFPSERNPFKPMSENTLRALLIRGGYGGRHVPHGFRAAFSTIMNERADREWRATGHTGASPDRAIIDLMLAHVPENKVEGAYNRASYLDRRRELAEEWADLLTADFWEPEIHLGQPIRYAATGPGRRSK</sequence>
<comment type="similarity">
    <text evidence="1">Belongs to the 'phage' integrase family.</text>
</comment>
<evidence type="ECO:0000259" key="7">
    <source>
        <dbReference type="Pfam" id="PF13356"/>
    </source>
</evidence>
<dbReference type="InterPro" id="IPR038488">
    <property type="entry name" value="Integrase_DNA-bd_sf"/>
</dbReference>
<organism evidence="9 10">
    <name type="scientific">Novosphingobium soli</name>
    <dbReference type="NCBI Taxonomy" id="574956"/>
    <lineage>
        <taxon>Bacteria</taxon>
        <taxon>Pseudomonadati</taxon>
        <taxon>Pseudomonadota</taxon>
        <taxon>Alphaproteobacteria</taxon>
        <taxon>Sphingomonadales</taxon>
        <taxon>Sphingomonadaceae</taxon>
        <taxon>Novosphingobium</taxon>
    </lineage>
</organism>
<dbReference type="Gene3D" id="1.10.150.130">
    <property type="match status" value="1"/>
</dbReference>
<evidence type="ECO:0000256" key="2">
    <source>
        <dbReference type="ARBA" id="ARBA00022908"/>
    </source>
</evidence>
<evidence type="ECO:0000259" key="8">
    <source>
        <dbReference type="Pfam" id="PF22022"/>
    </source>
</evidence>
<dbReference type="Pfam" id="PF00589">
    <property type="entry name" value="Phage_integrase"/>
    <property type="match status" value="1"/>
</dbReference>
<dbReference type="InterPro" id="IPR010998">
    <property type="entry name" value="Integrase_recombinase_N"/>
</dbReference>
<dbReference type="InterPro" id="IPR002104">
    <property type="entry name" value="Integrase_catalytic"/>
</dbReference>
<dbReference type="Proteomes" id="UP001589798">
    <property type="component" value="Unassembled WGS sequence"/>
</dbReference>
<feature type="domain" description="Phage integrase central" evidence="8">
    <location>
        <begin position="155"/>
        <end position="243"/>
    </location>
</feature>
<feature type="region of interest" description="Disordered" evidence="5">
    <location>
        <begin position="243"/>
        <end position="263"/>
    </location>
</feature>
<evidence type="ECO:0000256" key="1">
    <source>
        <dbReference type="ARBA" id="ARBA00008857"/>
    </source>
</evidence>
<dbReference type="Pfam" id="PF13356">
    <property type="entry name" value="Arm-DNA-bind_3"/>
    <property type="match status" value="1"/>
</dbReference>
<evidence type="ECO:0000259" key="6">
    <source>
        <dbReference type="Pfam" id="PF00589"/>
    </source>
</evidence>
<evidence type="ECO:0000256" key="4">
    <source>
        <dbReference type="ARBA" id="ARBA00023172"/>
    </source>
</evidence>
<evidence type="ECO:0000256" key="5">
    <source>
        <dbReference type="SAM" id="MobiDB-lite"/>
    </source>
</evidence>
<dbReference type="InterPro" id="IPR011010">
    <property type="entry name" value="DNA_brk_join_enz"/>
</dbReference>